<dbReference type="InterPro" id="IPR051054">
    <property type="entry name" value="SorC_transcr_regulators"/>
</dbReference>
<keyword evidence="8" id="KW-1185">Reference proteome</keyword>
<reference evidence="8" key="1">
    <citation type="submission" date="2017-11" db="EMBL/GenBank/DDBJ databases">
        <authorList>
            <person name="Zhu W."/>
        </authorList>
    </citation>
    <scope>NUCLEOTIDE SEQUENCE [LARGE SCALE GENOMIC DNA]</scope>
    <source>
        <strain evidence="8">160</strain>
    </source>
</reference>
<dbReference type="Pfam" id="PF04198">
    <property type="entry name" value="Sugar-bind"/>
    <property type="match status" value="1"/>
</dbReference>
<dbReference type="Pfam" id="PF21715">
    <property type="entry name" value="CggR_N"/>
    <property type="match status" value="1"/>
</dbReference>
<dbReference type="Gene3D" id="1.10.10.10">
    <property type="entry name" value="Winged helix-like DNA-binding domain superfamily/Winged helix DNA-binding domain"/>
    <property type="match status" value="1"/>
</dbReference>
<dbReference type="OrthoDB" id="9793820at2"/>
<comment type="similarity">
    <text evidence="1">Belongs to the SorC transcriptional regulatory family.</text>
</comment>
<sequence>MGTLTDLQKKLVPDLLEVMQQRYSILQSINLFEPIGRRGLAENTNLTERHVRGEVEFLQKQELIQVTSKGMFITKEGKLILDQLAKFMGELMGLNVLEEQLKGKLHVKKVLIIPGNSDENDWVKREMGKACVTFLQSIMKEKMIIAVTGGTTMAAVANAMTPLNKSKDYLFLPARGAIGEKAENQSNRIVTEMAERANGEYRLLYVPDPLSETAYQTLLTEPSIQDVLQQIKSADVVIHGIGDAITMANRRKTSEEIMTKLQSNSAVSEAFGYYFDEFGNIIHKVRTLGIQLEDLNSMDHVLAVAGGKSKAKAIVSYFKQGKSDLLITDEAAAKQILRG</sequence>
<evidence type="ECO:0000256" key="3">
    <source>
        <dbReference type="ARBA" id="ARBA00023125"/>
    </source>
</evidence>
<dbReference type="EMBL" id="CP024848">
    <property type="protein sequence ID" value="AXI09952.1"/>
    <property type="molecule type" value="Genomic_DNA"/>
</dbReference>
<evidence type="ECO:0000256" key="1">
    <source>
        <dbReference type="ARBA" id="ARBA00010466"/>
    </source>
</evidence>
<evidence type="ECO:0000313" key="7">
    <source>
        <dbReference type="EMBL" id="AXI09952.1"/>
    </source>
</evidence>
<dbReference type="GO" id="GO:0030246">
    <property type="term" value="F:carbohydrate binding"/>
    <property type="evidence" value="ECO:0007669"/>
    <property type="project" value="InterPro"/>
</dbReference>
<organism evidence="7 8">
    <name type="scientific">Oceanobacillus zhaokaii</name>
    <dbReference type="NCBI Taxonomy" id="2052660"/>
    <lineage>
        <taxon>Bacteria</taxon>
        <taxon>Bacillati</taxon>
        <taxon>Bacillota</taxon>
        <taxon>Bacilli</taxon>
        <taxon>Bacillales</taxon>
        <taxon>Bacillaceae</taxon>
        <taxon>Oceanobacillus</taxon>
    </lineage>
</organism>
<dbReference type="AlphaFoldDB" id="A0A345PIX2"/>
<accession>A0A345PIX2</accession>
<evidence type="ECO:0000259" key="6">
    <source>
        <dbReference type="Pfam" id="PF21715"/>
    </source>
</evidence>
<dbReference type="InterPro" id="IPR036388">
    <property type="entry name" value="WH-like_DNA-bd_sf"/>
</dbReference>
<keyword evidence="3" id="KW-0238">DNA-binding</keyword>
<dbReference type="PANTHER" id="PTHR34294">
    <property type="entry name" value="TRANSCRIPTIONAL REGULATOR-RELATED"/>
    <property type="match status" value="1"/>
</dbReference>
<dbReference type="SUPFAM" id="SSF46785">
    <property type="entry name" value="Winged helix' DNA-binding domain"/>
    <property type="match status" value="1"/>
</dbReference>
<dbReference type="InterPro" id="IPR007324">
    <property type="entry name" value="Sugar-bd_dom_put"/>
</dbReference>
<dbReference type="GO" id="GO:0003677">
    <property type="term" value="F:DNA binding"/>
    <property type="evidence" value="ECO:0007669"/>
    <property type="project" value="UniProtKB-KW"/>
</dbReference>
<feature type="domain" description="CggR N-terminal DNA binding" evidence="6">
    <location>
        <begin position="18"/>
        <end position="88"/>
    </location>
</feature>
<proteinExistence type="inferred from homology"/>
<evidence type="ECO:0000256" key="4">
    <source>
        <dbReference type="ARBA" id="ARBA00023163"/>
    </source>
</evidence>
<dbReference type="PANTHER" id="PTHR34294:SF5">
    <property type="entry name" value="CENTRAL GLYCOLYTIC GENES REGULATOR"/>
    <property type="match status" value="1"/>
</dbReference>
<keyword evidence="4" id="KW-0804">Transcription</keyword>
<dbReference type="KEGG" id="ocn:CUC15_13885"/>
<dbReference type="SUPFAM" id="SSF100950">
    <property type="entry name" value="NagB/RpiA/CoA transferase-like"/>
    <property type="match status" value="1"/>
</dbReference>
<evidence type="ECO:0000259" key="5">
    <source>
        <dbReference type="Pfam" id="PF04198"/>
    </source>
</evidence>
<evidence type="ECO:0000313" key="8">
    <source>
        <dbReference type="Proteomes" id="UP000253908"/>
    </source>
</evidence>
<dbReference type="RefSeq" id="WP_114917238.1">
    <property type="nucleotide sequence ID" value="NZ_CP024848.1"/>
</dbReference>
<evidence type="ECO:0000256" key="2">
    <source>
        <dbReference type="ARBA" id="ARBA00023015"/>
    </source>
</evidence>
<dbReference type="InterPro" id="IPR048715">
    <property type="entry name" value="CggR_N"/>
</dbReference>
<dbReference type="Proteomes" id="UP000253908">
    <property type="component" value="Chromosome"/>
</dbReference>
<protein>
    <submittedName>
        <fullName evidence="7">Uncharacterized protein</fullName>
    </submittedName>
</protein>
<dbReference type="InterPro" id="IPR036390">
    <property type="entry name" value="WH_DNA-bd_sf"/>
</dbReference>
<keyword evidence="2" id="KW-0805">Transcription regulation</keyword>
<feature type="domain" description="Sugar-binding" evidence="5">
    <location>
        <begin position="93"/>
        <end position="338"/>
    </location>
</feature>
<dbReference type="InterPro" id="IPR037171">
    <property type="entry name" value="NagB/RpiA_transferase-like"/>
</dbReference>
<name>A0A345PIX2_9BACI</name>
<dbReference type="Gene3D" id="3.40.50.1360">
    <property type="match status" value="1"/>
</dbReference>
<gene>
    <name evidence="7" type="ORF">CUC15_13885</name>
</gene>